<name>A0AA35RZZ0_GEOBA</name>
<dbReference type="EMBL" id="CASHTH010001768">
    <property type="protein sequence ID" value="CAI8019666.1"/>
    <property type="molecule type" value="Genomic_DNA"/>
</dbReference>
<keyword evidence="2" id="KW-1185">Reference proteome</keyword>
<dbReference type="Proteomes" id="UP001174909">
    <property type="component" value="Unassembled WGS sequence"/>
</dbReference>
<proteinExistence type="predicted"/>
<evidence type="ECO:0000313" key="2">
    <source>
        <dbReference type="Proteomes" id="UP001174909"/>
    </source>
</evidence>
<accession>A0AA35RZZ0</accession>
<gene>
    <name evidence="1" type="ORF">GBAR_LOCUS11808</name>
</gene>
<comment type="caution">
    <text evidence="1">The sequence shown here is derived from an EMBL/GenBank/DDBJ whole genome shotgun (WGS) entry which is preliminary data.</text>
</comment>
<organism evidence="1 2">
    <name type="scientific">Geodia barretti</name>
    <name type="common">Barrett's horny sponge</name>
    <dbReference type="NCBI Taxonomy" id="519541"/>
    <lineage>
        <taxon>Eukaryota</taxon>
        <taxon>Metazoa</taxon>
        <taxon>Porifera</taxon>
        <taxon>Demospongiae</taxon>
        <taxon>Heteroscleromorpha</taxon>
        <taxon>Tetractinellida</taxon>
        <taxon>Astrophorina</taxon>
        <taxon>Geodiidae</taxon>
        <taxon>Geodia</taxon>
    </lineage>
</organism>
<evidence type="ECO:0000313" key="1">
    <source>
        <dbReference type="EMBL" id="CAI8019666.1"/>
    </source>
</evidence>
<sequence>MNRTFFHPHPSDMEAQKQLLVSKLLLAIRKTTTPPKSLTSCYPRTETPQFT</sequence>
<protein>
    <submittedName>
        <fullName evidence="1">Uncharacterized protein</fullName>
    </submittedName>
</protein>
<dbReference type="AlphaFoldDB" id="A0AA35RZZ0"/>
<reference evidence="1" key="1">
    <citation type="submission" date="2023-03" db="EMBL/GenBank/DDBJ databases">
        <authorList>
            <person name="Steffen K."/>
            <person name="Cardenas P."/>
        </authorList>
    </citation>
    <scope>NUCLEOTIDE SEQUENCE</scope>
</reference>